<reference evidence="3" key="2">
    <citation type="submission" date="2021-02" db="EMBL/GenBank/DDBJ databases">
        <authorList>
            <person name="Kimball J.A."/>
            <person name="Haas M.W."/>
            <person name="Macchietto M."/>
            <person name="Kono T."/>
            <person name="Duquette J."/>
            <person name="Shao M."/>
        </authorList>
    </citation>
    <scope>NUCLEOTIDE SEQUENCE</scope>
    <source>
        <tissue evidence="3">Fresh leaf tissue</tissue>
    </source>
</reference>
<evidence type="ECO:0000313" key="4">
    <source>
        <dbReference type="Proteomes" id="UP000729402"/>
    </source>
</evidence>
<gene>
    <name evidence="3" type="ORF">GUJ93_ZPchr0008g13520</name>
</gene>
<dbReference type="Proteomes" id="UP000729402">
    <property type="component" value="Unassembled WGS sequence"/>
</dbReference>
<proteinExistence type="predicted"/>
<sequence>MHPCLGAVDHICFHPLTQGYLHHIAARPRRSCGRRHGRQAPRLLPDPLLFSFRSLPRLDSKGELDVVPTFLYGATHWEGERWPPSRGSSATSSQTPPMINGGEHRRRATCLSPRTPAWRGHRDPRAWCSFPVTSFTGNDELCGAPLPRSSSCRAPRRLRLLGAEVSIIVAAIAVVSATVCVVLLYIMLRMWSN</sequence>
<feature type="transmembrane region" description="Helical" evidence="2">
    <location>
        <begin position="165"/>
        <end position="188"/>
    </location>
</feature>
<evidence type="ECO:0000313" key="3">
    <source>
        <dbReference type="EMBL" id="KAG8047450.1"/>
    </source>
</evidence>
<evidence type="ECO:0000256" key="2">
    <source>
        <dbReference type="SAM" id="Phobius"/>
    </source>
</evidence>
<protein>
    <submittedName>
        <fullName evidence="3">Uncharacterized protein</fullName>
    </submittedName>
</protein>
<comment type="caution">
    <text evidence="3">The sequence shown here is derived from an EMBL/GenBank/DDBJ whole genome shotgun (WGS) entry which is preliminary data.</text>
</comment>
<name>A0A8J5QZK1_ZIZPA</name>
<keyword evidence="2" id="KW-0472">Membrane</keyword>
<evidence type="ECO:0000256" key="1">
    <source>
        <dbReference type="SAM" id="MobiDB-lite"/>
    </source>
</evidence>
<reference evidence="3" key="1">
    <citation type="journal article" date="2021" name="bioRxiv">
        <title>Whole Genome Assembly and Annotation of Northern Wild Rice, Zizania palustris L., Supports a Whole Genome Duplication in the Zizania Genus.</title>
        <authorList>
            <person name="Haas M."/>
            <person name="Kono T."/>
            <person name="Macchietto M."/>
            <person name="Millas R."/>
            <person name="McGilp L."/>
            <person name="Shao M."/>
            <person name="Duquette J."/>
            <person name="Hirsch C.N."/>
            <person name="Kimball J."/>
        </authorList>
    </citation>
    <scope>NUCLEOTIDE SEQUENCE</scope>
    <source>
        <tissue evidence="3">Fresh leaf tissue</tissue>
    </source>
</reference>
<keyword evidence="4" id="KW-1185">Reference proteome</keyword>
<keyword evidence="2" id="KW-1133">Transmembrane helix</keyword>
<organism evidence="3 4">
    <name type="scientific">Zizania palustris</name>
    <name type="common">Northern wild rice</name>
    <dbReference type="NCBI Taxonomy" id="103762"/>
    <lineage>
        <taxon>Eukaryota</taxon>
        <taxon>Viridiplantae</taxon>
        <taxon>Streptophyta</taxon>
        <taxon>Embryophyta</taxon>
        <taxon>Tracheophyta</taxon>
        <taxon>Spermatophyta</taxon>
        <taxon>Magnoliopsida</taxon>
        <taxon>Liliopsida</taxon>
        <taxon>Poales</taxon>
        <taxon>Poaceae</taxon>
        <taxon>BOP clade</taxon>
        <taxon>Oryzoideae</taxon>
        <taxon>Oryzeae</taxon>
        <taxon>Zizaniinae</taxon>
        <taxon>Zizania</taxon>
    </lineage>
</organism>
<feature type="region of interest" description="Disordered" evidence="1">
    <location>
        <begin position="81"/>
        <end position="106"/>
    </location>
</feature>
<accession>A0A8J5QZK1</accession>
<keyword evidence="2" id="KW-0812">Transmembrane</keyword>
<dbReference type="AlphaFoldDB" id="A0A8J5QZK1"/>
<feature type="compositionally biased region" description="Polar residues" evidence="1">
    <location>
        <begin position="86"/>
        <end position="97"/>
    </location>
</feature>
<dbReference type="EMBL" id="JAAALK010000290">
    <property type="protein sequence ID" value="KAG8047450.1"/>
    <property type="molecule type" value="Genomic_DNA"/>
</dbReference>